<reference evidence="2" key="2">
    <citation type="submission" date="2021-08" db="EMBL/GenBank/DDBJ databases">
        <authorList>
            <person name="Tani A."/>
            <person name="Ola A."/>
            <person name="Ogura Y."/>
            <person name="Katsura K."/>
            <person name="Hayashi T."/>
        </authorList>
    </citation>
    <scope>NUCLEOTIDE SEQUENCE</scope>
    <source>
        <strain evidence="2">NBRC 15689</strain>
    </source>
</reference>
<accession>A0ABQ4T2I7</accession>
<sequence>METLIVEDDEAYALARALAERRGTSIDEAVVASLRQALDAAPRPEPMPAKTAALSVPPLEALTPEQRASYERFMALAREGAAQKLPGATSSHDELYDEFGLPR</sequence>
<dbReference type="EMBL" id="BPQV01000002">
    <property type="protein sequence ID" value="GJE25857.1"/>
    <property type="molecule type" value="Genomic_DNA"/>
</dbReference>
<keyword evidence="3" id="KW-1185">Reference proteome</keyword>
<dbReference type="RefSeq" id="WP_238309817.1">
    <property type="nucleotide sequence ID" value="NZ_BPQV01000002.1"/>
</dbReference>
<dbReference type="Pfam" id="PF07704">
    <property type="entry name" value="PSK_trans_fac"/>
    <property type="match status" value="1"/>
</dbReference>
<evidence type="ECO:0000313" key="2">
    <source>
        <dbReference type="EMBL" id="GJE25857.1"/>
    </source>
</evidence>
<protein>
    <submittedName>
        <fullName evidence="2">Uncharacterized protein</fullName>
    </submittedName>
</protein>
<comment type="caution">
    <text evidence="2">The sequence shown here is derived from an EMBL/GenBank/DDBJ whole genome shotgun (WGS) entry which is preliminary data.</text>
</comment>
<organism evidence="2 3">
    <name type="scientific">Methylobacterium organophilum</name>
    <dbReference type="NCBI Taxonomy" id="410"/>
    <lineage>
        <taxon>Bacteria</taxon>
        <taxon>Pseudomonadati</taxon>
        <taxon>Pseudomonadota</taxon>
        <taxon>Alphaproteobacteria</taxon>
        <taxon>Hyphomicrobiales</taxon>
        <taxon>Methylobacteriaceae</taxon>
        <taxon>Methylobacterium</taxon>
    </lineage>
</organism>
<proteinExistence type="predicted"/>
<name>A0ABQ4T2I7_METOR</name>
<evidence type="ECO:0000313" key="3">
    <source>
        <dbReference type="Proteomes" id="UP001055156"/>
    </source>
</evidence>
<gene>
    <name evidence="2" type="ORF">LKMONMHP_0700</name>
</gene>
<reference evidence="2" key="1">
    <citation type="journal article" date="2021" name="Front. Microbiol.">
        <title>Comprehensive Comparative Genomics and Phenotyping of Methylobacterium Species.</title>
        <authorList>
            <person name="Alessa O."/>
            <person name="Ogura Y."/>
            <person name="Fujitani Y."/>
            <person name="Takami H."/>
            <person name="Hayashi T."/>
            <person name="Sahin N."/>
            <person name="Tani A."/>
        </authorList>
    </citation>
    <scope>NUCLEOTIDE SEQUENCE</scope>
    <source>
        <strain evidence="2">NBRC 15689</strain>
    </source>
</reference>
<dbReference type="InterPro" id="IPR011660">
    <property type="entry name" value="VapB-like"/>
</dbReference>
<evidence type="ECO:0000256" key="1">
    <source>
        <dbReference type="SAM" id="MobiDB-lite"/>
    </source>
</evidence>
<feature type="region of interest" description="Disordered" evidence="1">
    <location>
        <begin position="83"/>
        <end position="103"/>
    </location>
</feature>
<dbReference type="Proteomes" id="UP001055156">
    <property type="component" value="Unassembled WGS sequence"/>
</dbReference>